<dbReference type="OrthoDB" id="66620at2759"/>
<dbReference type="InterPro" id="IPR013525">
    <property type="entry name" value="ABC2_TM"/>
</dbReference>
<dbReference type="AlphaFoldDB" id="A0A150GKY4"/>
<dbReference type="InterPro" id="IPR027417">
    <property type="entry name" value="P-loop_NTPase"/>
</dbReference>
<evidence type="ECO:0000256" key="6">
    <source>
        <dbReference type="SAM" id="Phobius"/>
    </source>
</evidence>
<dbReference type="Pfam" id="PF01061">
    <property type="entry name" value="ABC2_membrane"/>
    <property type="match status" value="1"/>
</dbReference>
<dbReference type="Gene3D" id="3.40.50.300">
    <property type="entry name" value="P-loop containing nucleotide triphosphate hydrolases"/>
    <property type="match status" value="1"/>
</dbReference>
<dbReference type="PANTHER" id="PTHR48041">
    <property type="entry name" value="ABC TRANSPORTER G FAMILY MEMBER 28"/>
    <property type="match status" value="1"/>
</dbReference>
<keyword evidence="3 6" id="KW-0812">Transmembrane</keyword>
<feature type="transmembrane region" description="Helical" evidence="6">
    <location>
        <begin position="219"/>
        <end position="241"/>
    </location>
</feature>
<keyword evidence="2" id="KW-0813">Transport</keyword>
<feature type="domain" description="ABC-2 type transporter transmembrane" evidence="7">
    <location>
        <begin position="202"/>
        <end position="412"/>
    </location>
</feature>
<dbReference type="GO" id="GO:0140359">
    <property type="term" value="F:ABC-type transporter activity"/>
    <property type="evidence" value="ECO:0007669"/>
    <property type="project" value="InterPro"/>
</dbReference>
<dbReference type="InterPro" id="IPR050352">
    <property type="entry name" value="ABCG_transporters"/>
</dbReference>
<organism evidence="8 9">
    <name type="scientific">Gonium pectorale</name>
    <name type="common">Green alga</name>
    <dbReference type="NCBI Taxonomy" id="33097"/>
    <lineage>
        <taxon>Eukaryota</taxon>
        <taxon>Viridiplantae</taxon>
        <taxon>Chlorophyta</taxon>
        <taxon>core chlorophytes</taxon>
        <taxon>Chlorophyceae</taxon>
        <taxon>CS clade</taxon>
        <taxon>Chlamydomonadales</taxon>
        <taxon>Volvocaceae</taxon>
        <taxon>Gonium</taxon>
    </lineage>
</organism>
<feature type="transmembrane region" description="Helical" evidence="6">
    <location>
        <begin position="253"/>
        <end position="274"/>
    </location>
</feature>
<evidence type="ECO:0000256" key="4">
    <source>
        <dbReference type="ARBA" id="ARBA00022989"/>
    </source>
</evidence>
<protein>
    <recommendedName>
        <fullName evidence="7">ABC-2 type transporter transmembrane domain-containing protein</fullName>
    </recommendedName>
</protein>
<dbReference type="Proteomes" id="UP000075714">
    <property type="component" value="Unassembled WGS sequence"/>
</dbReference>
<proteinExistence type="predicted"/>
<keyword evidence="5 6" id="KW-0472">Membrane</keyword>
<dbReference type="GO" id="GO:0016020">
    <property type="term" value="C:membrane"/>
    <property type="evidence" value="ECO:0007669"/>
    <property type="project" value="UniProtKB-SubCell"/>
</dbReference>
<keyword evidence="4 6" id="KW-1133">Transmembrane helix</keyword>
<feature type="transmembrane region" description="Helical" evidence="6">
    <location>
        <begin position="294"/>
        <end position="320"/>
    </location>
</feature>
<gene>
    <name evidence="8" type="ORF">GPECTOR_16g568</name>
</gene>
<dbReference type="PANTHER" id="PTHR48041:SF2">
    <property type="entry name" value="ATP-DEPENDENT PERMEASE-RELATED"/>
    <property type="match status" value="1"/>
</dbReference>
<dbReference type="EMBL" id="LSYV01000017">
    <property type="protein sequence ID" value="KXZ50395.1"/>
    <property type="molecule type" value="Genomic_DNA"/>
</dbReference>
<name>A0A150GKY4_GONPE</name>
<evidence type="ECO:0000256" key="1">
    <source>
        <dbReference type="ARBA" id="ARBA00004141"/>
    </source>
</evidence>
<accession>A0A150GKY4</accession>
<keyword evidence="9" id="KW-1185">Reference proteome</keyword>
<evidence type="ECO:0000256" key="2">
    <source>
        <dbReference type="ARBA" id="ARBA00022448"/>
    </source>
</evidence>
<feature type="transmembrane region" description="Helical" evidence="6">
    <location>
        <begin position="332"/>
        <end position="356"/>
    </location>
</feature>
<evidence type="ECO:0000313" key="9">
    <source>
        <dbReference type="Proteomes" id="UP000075714"/>
    </source>
</evidence>
<evidence type="ECO:0000256" key="5">
    <source>
        <dbReference type="ARBA" id="ARBA00023136"/>
    </source>
</evidence>
<dbReference type="SUPFAM" id="SSF52540">
    <property type="entry name" value="P-loop containing nucleoside triphosphate hydrolases"/>
    <property type="match status" value="1"/>
</dbReference>
<reference evidence="9" key="1">
    <citation type="journal article" date="2016" name="Nat. Commun.">
        <title>The Gonium pectorale genome demonstrates co-option of cell cycle regulation during the evolution of multicellularity.</title>
        <authorList>
            <person name="Hanschen E.R."/>
            <person name="Marriage T.N."/>
            <person name="Ferris P.J."/>
            <person name="Hamaji T."/>
            <person name="Toyoda A."/>
            <person name="Fujiyama A."/>
            <person name="Neme R."/>
            <person name="Noguchi H."/>
            <person name="Minakuchi Y."/>
            <person name="Suzuki M."/>
            <person name="Kawai-Toyooka H."/>
            <person name="Smith D.R."/>
            <person name="Sparks H."/>
            <person name="Anderson J."/>
            <person name="Bakaric R."/>
            <person name="Luria V."/>
            <person name="Karger A."/>
            <person name="Kirschner M.W."/>
            <person name="Durand P.M."/>
            <person name="Michod R.E."/>
            <person name="Nozaki H."/>
            <person name="Olson B.J."/>
        </authorList>
    </citation>
    <scope>NUCLEOTIDE SEQUENCE [LARGE SCALE GENOMIC DNA]</scope>
    <source>
        <strain evidence="9">NIES-2863</strain>
    </source>
</reference>
<feature type="transmembrane region" description="Helical" evidence="6">
    <location>
        <begin position="362"/>
        <end position="382"/>
    </location>
</feature>
<evidence type="ECO:0000256" key="3">
    <source>
        <dbReference type="ARBA" id="ARBA00022692"/>
    </source>
</evidence>
<sequence length="482" mass="51866">MLPPPPALPPLPTPTTQPAAPLLWHGLAHLGGEKRRVSIAVELLTRPGLLLLDEPTTGLDSTNAARVVEVLGGLAGGGVNTLLTIHQPRPDVLRAMDRMLLLSGDGQVVYTGPTARMHAHFTCLGYSLPEDSAAVADAVLDLVIRAPPGEAAALVGGWRGSSVAAEDGAWLGRLQLGDALLHDQRAKALAALRKYESSFGHQLAVLSRRRATGLYRHPMLVALHFASTGLMAAGVGAIYWHTGRDTGGIQDRFGCLFFMLLFLSLLSLSSLPVWRDEALLFRRERASGVYGTAAYFTAVVLWDFLPLRVLPPALFTLVSYPMVGLRADPRSAAAHWLLLTLANVTAAAANMSIGAAVESVSLANMIGSLCVLVSTLFGGFLLSRNRMPRLVAWVADLSYVRYAFECLLVGEFGGATGFRFTGYHQPGTPPDQVPYVDVTGDEVLQTFGFRSDAWLRDVGCLLCLMVAFLTSTFLLLRYRGRP</sequence>
<comment type="caution">
    <text evidence="8">The sequence shown here is derived from an EMBL/GenBank/DDBJ whole genome shotgun (WGS) entry which is preliminary data.</text>
</comment>
<evidence type="ECO:0000313" key="8">
    <source>
        <dbReference type="EMBL" id="KXZ50395.1"/>
    </source>
</evidence>
<feature type="transmembrane region" description="Helical" evidence="6">
    <location>
        <begin position="458"/>
        <end position="478"/>
    </location>
</feature>
<comment type="subcellular location">
    <subcellularLocation>
        <location evidence="1">Membrane</location>
        <topology evidence="1">Multi-pass membrane protein</topology>
    </subcellularLocation>
</comment>
<evidence type="ECO:0000259" key="7">
    <source>
        <dbReference type="Pfam" id="PF01061"/>
    </source>
</evidence>